<dbReference type="EMBL" id="CP068047">
    <property type="protein sequence ID" value="QQR35339.1"/>
    <property type="molecule type" value="Genomic_DNA"/>
</dbReference>
<keyword evidence="3" id="KW-1185">Reference proteome</keyword>
<reference evidence="2 3" key="1">
    <citation type="submission" date="2021-01" db="EMBL/GenBank/DDBJ databases">
        <title>Genome seq and assembly of Devosia sp. G19.</title>
        <authorList>
            <person name="Chhetri G."/>
        </authorList>
    </citation>
    <scope>NUCLEOTIDE SEQUENCE [LARGE SCALE GENOMIC DNA]</scope>
    <source>
        <strain evidence="2 3">G19</strain>
    </source>
</reference>
<evidence type="ECO:0000256" key="1">
    <source>
        <dbReference type="SAM" id="Phobius"/>
    </source>
</evidence>
<keyword evidence="1" id="KW-0472">Membrane</keyword>
<keyword evidence="1" id="KW-1133">Transmembrane helix</keyword>
<keyword evidence="1" id="KW-0812">Transmembrane</keyword>
<gene>
    <name evidence="2" type="ORF">JI749_13370</name>
</gene>
<evidence type="ECO:0000313" key="2">
    <source>
        <dbReference type="EMBL" id="QQR35339.1"/>
    </source>
</evidence>
<name>A0ABX7BWA0_9HYPH</name>
<feature type="transmembrane region" description="Helical" evidence="1">
    <location>
        <begin position="225"/>
        <end position="246"/>
    </location>
</feature>
<dbReference type="RefSeq" id="WP_201654764.1">
    <property type="nucleotide sequence ID" value="NZ_CP068047.1"/>
</dbReference>
<accession>A0ABX7BWA0</accession>
<proteinExistence type="predicted"/>
<protein>
    <recommendedName>
        <fullName evidence="4">Polysaccharide chain length determinant N-terminal domain-containing protein</fullName>
    </recommendedName>
</protein>
<evidence type="ECO:0000313" key="3">
    <source>
        <dbReference type="Proteomes" id="UP000595460"/>
    </source>
</evidence>
<dbReference type="Proteomes" id="UP000595460">
    <property type="component" value="Chromosome"/>
</dbReference>
<sequence>MSNDSRPETLRADEYFGLLDAIVVVAEVWKELVVACILAAAIGFGYYQIQPKVYESQAVVVLDPVQLARFSAPDFLERTGVDRAMWSLDLSHMNAGEDSLSASYLVSFRAGSPAAAQTGLDGVIQAFKAETAPDAAQTELLQRSKARILKAIDDLDLISSRLVAEAQGTIPRSESDAYARSVAMLLDQQAKRENELLDVELKLKGSSDIVVTPPSLPTSALERSLRAVIVASVGIAVFLVLCFAFGREAVRRAARTSSGSQKLLRLRQALKWRRS</sequence>
<organism evidence="2 3">
    <name type="scientific">Devosia oryziradicis</name>
    <dbReference type="NCBI Taxonomy" id="2801335"/>
    <lineage>
        <taxon>Bacteria</taxon>
        <taxon>Pseudomonadati</taxon>
        <taxon>Pseudomonadota</taxon>
        <taxon>Alphaproteobacteria</taxon>
        <taxon>Hyphomicrobiales</taxon>
        <taxon>Devosiaceae</taxon>
        <taxon>Devosia</taxon>
    </lineage>
</organism>
<evidence type="ECO:0008006" key="4">
    <source>
        <dbReference type="Google" id="ProtNLM"/>
    </source>
</evidence>